<evidence type="ECO:0000256" key="5">
    <source>
        <dbReference type="ARBA" id="ARBA00005072"/>
    </source>
</evidence>
<dbReference type="Gene3D" id="3.20.10.10">
    <property type="entry name" value="D-amino Acid Aminotransferase, subunit A, domain 2"/>
    <property type="match status" value="1"/>
</dbReference>
<dbReference type="SUPFAM" id="SSF56752">
    <property type="entry name" value="D-aminoacid aminotransferase-like PLP-dependent enzymes"/>
    <property type="match status" value="1"/>
</dbReference>
<proteinExistence type="inferred from homology"/>
<dbReference type="InterPro" id="IPR018300">
    <property type="entry name" value="Aminotrans_IV_CS"/>
</dbReference>
<evidence type="ECO:0000256" key="15">
    <source>
        <dbReference type="RuleBase" id="RU004106"/>
    </source>
</evidence>
<comment type="caution">
    <text evidence="18">The sequence shown here is derived from an EMBL/GenBank/DDBJ whole genome shotgun (WGS) entry which is preliminary data.</text>
</comment>
<dbReference type="InterPro" id="IPR005785">
    <property type="entry name" value="B_amino_transI"/>
</dbReference>
<reference evidence="18 19" key="1">
    <citation type="submission" date="2021-01" db="EMBL/GenBank/DDBJ databases">
        <title>Genomic Encyclopedia of Type Strains, Phase IV (KMG-IV): sequencing the most valuable type-strain genomes for metagenomic binning, comparative biology and taxonomic classification.</title>
        <authorList>
            <person name="Goeker M."/>
        </authorList>
    </citation>
    <scope>NUCLEOTIDE SEQUENCE [LARGE SCALE GENOMIC DNA]</scope>
    <source>
        <strain evidence="18 19">DSM 100968</strain>
    </source>
</reference>
<dbReference type="CDD" id="cd00449">
    <property type="entry name" value="PLPDE_IV"/>
    <property type="match status" value="1"/>
</dbReference>
<dbReference type="InterPro" id="IPR050571">
    <property type="entry name" value="Class-IV_PLP-Dep_Aminotrnsfr"/>
</dbReference>
<comment type="cofactor">
    <cofactor evidence="1 16">
        <name>pyridoxal 5'-phosphate</name>
        <dbReference type="ChEBI" id="CHEBI:597326"/>
    </cofactor>
</comment>
<evidence type="ECO:0000256" key="17">
    <source>
        <dbReference type="RuleBase" id="RU364094"/>
    </source>
</evidence>
<keyword evidence="9 17" id="KW-0808">Transferase</keyword>
<evidence type="ECO:0000256" key="10">
    <source>
        <dbReference type="ARBA" id="ARBA00022898"/>
    </source>
</evidence>
<dbReference type="InterPro" id="IPR043131">
    <property type="entry name" value="BCAT-like_N"/>
</dbReference>
<gene>
    <name evidence="17" type="primary">ilvE</name>
    <name evidence="18" type="ORF">JOC27_001637</name>
</gene>
<comment type="similarity">
    <text evidence="6 15">Belongs to the class-IV pyridoxal-phosphate-dependent aminotransferase family.</text>
</comment>
<dbReference type="Proteomes" id="UP000823201">
    <property type="component" value="Unassembled WGS sequence"/>
</dbReference>
<comment type="pathway">
    <text evidence="3 17">Amino-acid biosynthesis; L-isoleucine biosynthesis; L-isoleucine from 2-oxobutanoate: step 4/4.</text>
</comment>
<dbReference type="NCBIfam" id="NF005146">
    <property type="entry name" value="PRK06606.1"/>
    <property type="match status" value="1"/>
</dbReference>
<comment type="catalytic activity">
    <reaction evidence="14 17">
        <text>L-leucine + 2-oxoglutarate = 4-methyl-2-oxopentanoate + L-glutamate</text>
        <dbReference type="Rhea" id="RHEA:18321"/>
        <dbReference type="ChEBI" id="CHEBI:16810"/>
        <dbReference type="ChEBI" id="CHEBI:17865"/>
        <dbReference type="ChEBI" id="CHEBI:29985"/>
        <dbReference type="ChEBI" id="CHEBI:57427"/>
        <dbReference type="EC" id="2.6.1.42"/>
    </reaction>
</comment>
<comment type="function">
    <text evidence="2 17">Acts on leucine, isoleucine and valine.</text>
</comment>
<evidence type="ECO:0000256" key="2">
    <source>
        <dbReference type="ARBA" id="ARBA00003109"/>
    </source>
</evidence>
<keyword evidence="7 17" id="KW-0032">Aminotransferase</keyword>
<accession>A0ABS2Q8S1</accession>
<evidence type="ECO:0000256" key="8">
    <source>
        <dbReference type="ARBA" id="ARBA00022605"/>
    </source>
</evidence>
<comment type="catalytic activity">
    <reaction evidence="12 17">
        <text>L-valine + 2-oxoglutarate = 3-methyl-2-oxobutanoate + L-glutamate</text>
        <dbReference type="Rhea" id="RHEA:24813"/>
        <dbReference type="ChEBI" id="CHEBI:11851"/>
        <dbReference type="ChEBI" id="CHEBI:16810"/>
        <dbReference type="ChEBI" id="CHEBI:29985"/>
        <dbReference type="ChEBI" id="CHEBI:57762"/>
        <dbReference type="EC" id="2.6.1.42"/>
    </reaction>
</comment>
<evidence type="ECO:0000256" key="12">
    <source>
        <dbReference type="ARBA" id="ARBA00048212"/>
    </source>
</evidence>
<dbReference type="NCBIfam" id="TIGR01122">
    <property type="entry name" value="ilvE_I"/>
    <property type="match status" value="1"/>
</dbReference>
<comment type="catalytic activity">
    <reaction evidence="13 17">
        <text>L-isoleucine + 2-oxoglutarate = (S)-3-methyl-2-oxopentanoate + L-glutamate</text>
        <dbReference type="Rhea" id="RHEA:24801"/>
        <dbReference type="ChEBI" id="CHEBI:16810"/>
        <dbReference type="ChEBI" id="CHEBI:29985"/>
        <dbReference type="ChEBI" id="CHEBI:35146"/>
        <dbReference type="ChEBI" id="CHEBI:58045"/>
        <dbReference type="EC" id="2.6.1.42"/>
    </reaction>
</comment>
<dbReference type="InterPro" id="IPR036038">
    <property type="entry name" value="Aminotransferase-like"/>
</dbReference>
<protein>
    <recommendedName>
        <fullName evidence="17">Branched-chain-amino-acid aminotransferase</fullName>
        <shortName evidence="17">BCAT</shortName>
        <ecNumber evidence="17">2.6.1.42</ecNumber>
    </recommendedName>
</protein>
<dbReference type="EC" id="2.6.1.42" evidence="17"/>
<comment type="pathway">
    <text evidence="4 17">Amino-acid biosynthesis; L-valine biosynthesis; L-valine from pyruvate: step 4/4.</text>
</comment>
<evidence type="ECO:0000256" key="1">
    <source>
        <dbReference type="ARBA" id="ARBA00001933"/>
    </source>
</evidence>
<comment type="pathway">
    <text evidence="5 17">Amino-acid biosynthesis; L-leucine biosynthesis; L-leucine from 3-methyl-2-oxobutanoate: step 4/4.</text>
</comment>
<evidence type="ECO:0000313" key="18">
    <source>
        <dbReference type="EMBL" id="MBM7658184.1"/>
    </source>
</evidence>
<dbReference type="PANTHER" id="PTHR42743">
    <property type="entry name" value="AMINO-ACID AMINOTRANSFERASE"/>
    <property type="match status" value="1"/>
</dbReference>
<dbReference type="InterPro" id="IPR043132">
    <property type="entry name" value="BCAT-like_C"/>
</dbReference>
<organism evidence="18 19">
    <name type="scientific">Sporolactobacillus spathodeae</name>
    <dbReference type="NCBI Taxonomy" id="1465502"/>
    <lineage>
        <taxon>Bacteria</taxon>
        <taxon>Bacillati</taxon>
        <taxon>Bacillota</taxon>
        <taxon>Bacilli</taxon>
        <taxon>Bacillales</taxon>
        <taxon>Sporolactobacillaceae</taxon>
        <taxon>Sporolactobacillus</taxon>
    </lineage>
</organism>
<dbReference type="Gene3D" id="3.30.470.10">
    <property type="match status" value="1"/>
</dbReference>
<keyword evidence="11 17" id="KW-0100">Branched-chain amino acid biosynthesis</keyword>
<dbReference type="EMBL" id="JAFBEV010000013">
    <property type="protein sequence ID" value="MBM7658184.1"/>
    <property type="molecule type" value="Genomic_DNA"/>
</dbReference>
<evidence type="ECO:0000256" key="7">
    <source>
        <dbReference type="ARBA" id="ARBA00022576"/>
    </source>
</evidence>
<evidence type="ECO:0000256" key="16">
    <source>
        <dbReference type="RuleBase" id="RU004516"/>
    </source>
</evidence>
<sequence length="306" mass="34317">MSESYVFYQGDIVKEDDVKISVRSKAFNYGLGVFEGIRAYWDDEEEQLYGFKLKEHYERLKQSAKTVNLNFDLTVDQLVQGTIELLKKNNCRQTTYIRPIVYNDSLDIGPTLDNADVKVVMYTQPLNKYAGKSELSVGVTSWRRLSDNQLPPRTKATAAYLNSALAALETKRAGFDEAIFLTDTNHVCEGSGENIFLFKKGKLVTPSPADNILEGITRELVIKLAKEEMGLEVVERSVSRTELYAADEVFFSGTAMEVTPVVAVDHRTIGTGHEGEVCKKLKELFFGLTLGKNSKYAESCTPVYDK</sequence>
<keyword evidence="19" id="KW-1185">Reference proteome</keyword>
<dbReference type="PANTHER" id="PTHR42743:SF4">
    <property type="entry name" value="BRANCHED-CHAIN-AMINO-ACID AMINOTRANSFERASE-RELATED"/>
    <property type="match status" value="1"/>
</dbReference>
<evidence type="ECO:0000256" key="11">
    <source>
        <dbReference type="ARBA" id="ARBA00023304"/>
    </source>
</evidence>
<dbReference type="Pfam" id="PF01063">
    <property type="entry name" value="Aminotran_4"/>
    <property type="match status" value="1"/>
</dbReference>
<evidence type="ECO:0000256" key="13">
    <source>
        <dbReference type="ARBA" id="ARBA00048798"/>
    </source>
</evidence>
<keyword evidence="10 16" id="KW-0663">Pyridoxal phosphate</keyword>
<evidence type="ECO:0000256" key="3">
    <source>
        <dbReference type="ARBA" id="ARBA00004824"/>
    </source>
</evidence>
<dbReference type="GO" id="GO:0004084">
    <property type="term" value="F:branched-chain-amino-acid transaminase activity"/>
    <property type="evidence" value="ECO:0007669"/>
    <property type="project" value="UniProtKB-EC"/>
</dbReference>
<evidence type="ECO:0000313" key="19">
    <source>
        <dbReference type="Proteomes" id="UP000823201"/>
    </source>
</evidence>
<evidence type="ECO:0000256" key="6">
    <source>
        <dbReference type="ARBA" id="ARBA00009320"/>
    </source>
</evidence>
<evidence type="ECO:0000256" key="14">
    <source>
        <dbReference type="ARBA" id="ARBA00049229"/>
    </source>
</evidence>
<evidence type="ECO:0000256" key="4">
    <source>
        <dbReference type="ARBA" id="ARBA00004931"/>
    </source>
</evidence>
<keyword evidence="8 17" id="KW-0028">Amino-acid biosynthesis</keyword>
<name>A0ABS2Q8S1_9BACL</name>
<dbReference type="PROSITE" id="PS00770">
    <property type="entry name" value="AA_TRANSFER_CLASS_4"/>
    <property type="match status" value="1"/>
</dbReference>
<dbReference type="InterPro" id="IPR001544">
    <property type="entry name" value="Aminotrans_IV"/>
</dbReference>
<dbReference type="RefSeq" id="WP_205006751.1">
    <property type="nucleotide sequence ID" value="NZ_CBCRXA010000012.1"/>
</dbReference>
<evidence type="ECO:0000256" key="9">
    <source>
        <dbReference type="ARBA" id="ARBA00022679"/>
    </source>
</evidence>